<dbReference type="RefSeq" id="XP_047768810.1">
    <property type="nucleotide sequence ID" value="XM_047912726.1"/>
</dbReference>
<dbReference type="AlphaFoldDB" id="A0A9Q8UVX4"/>
<keyword evidence="1" id="KW-1133">Transmembrane helix</keyword>
<dbReference type="GeneID" id="71993456"/>
<dbReference type="EMBL" id="CP090174">
    <property type="protein sequence ID" value="UJO24444.1"/>
    <property type="molecule type" value="Genomic_DNA"/>
</dbReference>
<feature type="transmembrane region" description="Helical" evidence="1">
    <location>
        <begin position="29"/>
        <end position="46"/>
    </location>
</feature>
<keyword evidence="3" id="KW-1185">Reference proteome</keyword>
<evidence type="ECO:0000313" key="3">
    <source>
        <dbReference type="Proteomes" id="UP000756132"/>
    </source>
</evidence>
<dbReference type="KEGG" id="ffu:CLAFUR5_13578"/>
<reference evidence="2" key="1">
    <citation type="submission" date="2021-12" db="EMBL/GenBank/DDBJ databases">
        <authorList>
            <person name="Zaccaron A."/>
            <person name="Stergiopoulos I."/>
        </authorList>
    </citation>
    <scope>NUCLEOTIDE SEQUENCE</scope>
    <source>
        <strain evidence="2">Race5_Kim</strain>
    </source>
</reference>
<organism evidence="2 3">
    <name type="scientific">Passalora fulva</name>
    <name type="common">Tomato leaf mold</name>
    <name type="synonym">Cladosporium fulvum</name>
    <dbReference type="NCBI Taxonomy" id="5499"/>
    <lineage>
        <taxon>Eukaryota</taxon>
        <taxon>Fungi</taxon>
        <taxon>Dikarya</taxon>
        <taxon>Ascomycota</taxon>
        <taxon>Pezizomycotina</taxon>
        <taxon>Dothideomycetes</taxon>
        <taxon>Dothideomycetidae</taxon>
        <taxon>Mycosphaerellales</taxon>
        <taxon>Mycosphaerellaceae</taxon>
        <taxon>Fulvia</taxon>
    </lineage>
</organism>
<reference evidence="2" key="2">
    <citation type="journal article" date="2022" name="Microb. Genom.">
        <title>A chromosome-scale genome assembly of the tomato pathogen Cladosporium fulvum reveals a compartmentalized genome architecture and the presence of a dispensable chromosome.</title>
        <authorList>
            <person name="Zaccaron A.Z."/>
            <person name="Chen L.H."/>
            <person name="Samaras A."/>
            <person name="Stergiopoulos I."/>
        </authorList>
    </citation>
    <scope>NUCLEOTIDE SEQUENCE</scope>
    <source>
        <strain evidence="2">Race5_Kim</strain>
    </source>
</reference>
<evidence type="ECO:0000313" key="2">
    <source>
        <dbReference type="EMBL" id="UJO24444.1"/>
    </source>
</evidence>
<name>A0A9Q8UVX4_PASFU</name>
<protein>
    <submittedName>
        <fullName evidence="2">Uncharacterized protein</fullName>
    </submittedName>
</protein>
<evidence type="ECO:0000256" key="1">
    <source>
        <dbReference type="SAM" id="Phobius"/>
    </source>
</evidence>
<dbReference type="Proteomes" id="UP000756132">
    <property type="component" value="Chromosome 12"/>
</dbReference>
<accession>A0A9Q8UVX4</accession>
<keyword evidence="1" id="KW-0472">Membrane</keyword>
<proteinExistence type="predicted"/>
<sequence length="95" mass="10424">MAPLTIELTPILASTIHYQSAVAINTENILSSAVLVALLAFFSLTLPRMMESGGRKHEFRSSRLLYDSKNAAEKTPPGIHLSMKLAMKTIRQVSP</sequence>
<keyword evidence="1" id="KW-0812">Transmembrane</keyword>
<gene>
    <name evidence="2" type="ORF">CLAFUR5_13578</name>
</gene>